<keyword evidence="2" id="KW-1185">Reference proteome</keyword>
<sequence>MLDKIEEFENHGYRPNTDLYEIEKENEYCMNRFIHGKGLSAADDDSWKFKSLYVDSIEAFKLPADGSSPLGCSQTAAGSRAGAGSWKLADGGSWNARHDASIGLFSWLGLG</sequence>
<comment type="caution">
    <text evidence="1">The sequence shown here is derived from an EMBL/GenBank/DDBJ whole genome shotgun (WGS) entry which is preliminary data.</text>
</comment>
<protein>
    <submittedName>
        <fullName evidence="1">Uncharacterized protein</fullName>
    </submittedName>
</protein>
<proteinExistence type="predicted"/>
<organism evidence="1 2">
    <name type="scientific">Plakobranchus ocellatus</name>
    <dbReference type="NCBI Taxonomy" id="259542"/>
    <lineage>
        <taxon>Eukaryota</taxon>
        <taxon>Metazoa</taxon>
        <taxon>Spiralia</taxon>
        <taxon>Lophotrochozoa</taxon>
        <taxon>Mollusca</taxon>
        <taxon>Gastropoda</taxon>
        <taxon>Heterobranchia</taxon>
        <taxon>Euthyneura</taxon>
        <taxon>Panpulmonata</taxon>
        <taxon>Sacoglossa</taxon>
        <taxon>Placobranchoidea</taxon>
        <taxon>Plakobranchidae</taxon>
        <taxon>Plakobranchus</taxon>
    </lineage>
</organism>
<dbReference type="Proteomes" id="UP000735302">
    <property type="component" value="Unassembled WGS sequence"/>
</dbReference>
<dbReference type="EMBL" id="BLXT01004901">
    <property type="protein sequence ID" value="GFO17815.1"/>
    <property type="molecule type" value="Genomic_DNA"/>
</dbReference>
<evidence type="ECO:0000313" key="2">
    <source>
        <dbReference type="Proteomes" id="UP000735302"/>
    </source>
</evidence>
<evidence type="ECO:0000313" key="1">
    <source>
        <dbReference type="EMBL" id="GFO17815.1"/>
    </source>
</evidence>
<reference evidence="1 2" key="1">
    <citation type="journal article" date="2021" name="Elife">
        <title>Chloroplast acquisition without the gene transfer in kleptoplastic sea slugs, Plakobranchus ocellatus.</title>
        <authorList>
            <person name="Maeda T."/>
            <person name="Takahashi S."/>
            <person name="Yoshida T."/>
            <person name="Shimamura S."/>
            <person name="Takaki Y."/>
            <person name="Nagai Y."/>
            <person name="Toyoda A."/>
            <person name="Suzuki Y."/>
            <person name="Arimoto A."/>
            <person name="Ishii H."/>
            <person name="Satoh N."/>
            <person name="Nishiyama T."/>
            <person name="Hasebe M."/>
            <person name="Maruyama T."/>
            <person name="Minagawa J."/>
            <person name="Obokata J."/>
            <person name="Shigenobu S."/>
        </authorList>
    </citation>
    <scope>NUCLEOTIDE SEQUENCE [LARGE SCALE GENOMIC DNA]</scope>
</reference>
<name>A0AAV4BB21_9GAST</name>
<accession>A0AAV4BB21</accession>
<dbReference type="AlphaFoldDB" id="A0AAV4BB21"/>
<gene>
    <name evidence="1" type="ORF">PoB_004432000</name>
</gene>